<dbReference type="GO" id="GO:0003735">
    <property type="term" value="F:structural constituent of ribosome"/>
    <property type="evidence" value="ECO:0007669"/>
    <property type="project" value="InterPro"/>
</dbReference>
<dbReference type="InterPro" id="IPR039744">
    <property type="entry name" value="RIbosomal_uS14_euk_arc"/>
</dbReference>
<comment type="caution">
    <text evidence="10">The sequence shown here is derived from an EMBL/GenBank/DDBJ whole genome shotgun (WGS) entry which is preliminary data.</text>
</comment>
<evidence type="ECO:0000256" key="7">
    <source>
        <dbReference type="ARBA" id="ARBA00022980"/>
    </source>
</evidence>
<gene>
    <name evidence="10" type="ORF">PCL_00608</name>
</gene>
<evidence type="ECO:0000256" key="9">
    <source>
        <dbReference type="SAM" id="MobiDB-lite"/>
    </source>
</evidence>
<organism evidence="10 11">
    <name type="scientific">Purpureocillium lilacinum</name>
    <name type="common">Paecilomyces lilacinus</name>
    <dbReference type="NCBI Taxonomy" id="33203"/>
    <lineage>
        <taxon>Eukaryota</taxon>
        <taxon>Fungi</taxon>
        <taxon>Dikarya</taxon>
        <taxon>Ascomycota</taxon>
        <taxon>Pezizomycotina</taxon>
        <taxon>Sordariomycetes</taxon>
        <taxon>Hypocreomycetidae</taxon>
        <taxon>Hypocreales</taxon>
        <taxon>Ophiocordycipitaceae</taxon>
        <taxon>Purpureocillium</taxon>
    </lineage>
</organism>
<keyword evidence="5" id="KW-0862">Zinc</keyword>
<evidence type="ECO:0000256" key="6">
    <source>
        <dbReference type="ARBA" id="ARBA00022884"/>
    </source>
</evidence>
<keyword evidence="8" id="KW-0687">Ribonucleoprotein</keyword>
<comment type="cofactor">
    <cofactor evidence="1">
        <name>Zn(2+)</name>
        <dbReference type="ChEBI" id="CHEBI:29105"/>
    </cofactor>
</comment>
<dbReference type="EMBL" id="LCWV01000011">
    <property type="protein sequence ID" value="PWI69696.1"/>
    <property type="molecule type" value="Genomic_DNA"/>
</dbReference>
<dbReference type="InterPro" id="IPR001209">
    <property type="entry name" value="Ribosomal_uS14"/>
</dbReference>
<dbReference type="InterPro" id="IPR023676">
    <property type="entry name" value="Ribosomal_uS14_arc"/>
</dbReference>
<dbReference type="GO" id="GO:0022627">
    <property type="term" value="C:cytosolic small ribosomal subunit"/>
    <property type="evidence" value="ECO:0007669"/>
    <property type="project" value="TreeGrafter"/>
</dbReference>
<feature type="compositionally biased region" description="Basic and acidic residues" evidence="9">
    <location>
        <begin position="208"/>
        <end position="223"/>
    </location>
</feature>
<dbReference type="Proteomes" id="UP000245956">
    <property type="component" value="Unassembled WGS sequence"/>
</dbReference>
<feature type="compositionally biased region" description="Polar residues" evidence="9">
    <location>
        <begin position="10"/>
        <end position="21"/>
    </location>
</feature>
<dbReference type="GO" id="GO:0008270">
    <property type="term" value="F:zinc ion binding"/>
    <property type="evidence" value="ECO:0007669"/>
    <property type="project" value="InterPro"/>
</dbReference>
<dbReference type="GO" id="GO:0019843">
    <property type="term" value="F:rRNA binding"/>
    <property type="evidence" value="ECO:0007669"/>
    <property type="project" value="UniProtKB-KW"/>
</dbReference>
<dbReference type="PROSITE" id="PS00527">
    <property type="entry name" value="RIBOSOMAL_S14"/>
    <property type="match status" value="1"/>
</dbReference>
<evidence type="ECO:0000313" key="11">
    <source>
        <dbReference type="Proteomes" id="UP000245956"/>
    </source>
</evidence>
<evidence type="ECO:0000256" key="4">
    <source>
        <dbReference type="ARBA" id="ARBA00022730"/>
    </source>
</evidence>
<evidence type="ECO:0000256" key="1">
    <source>
        <dbReference type="ARBA" id="ARBA00001947"/>
    </source>
</evidence>
<name>A0A2U3E5D3_PURLI</name>
<feature type="compositionally biased region" description="Basic and acidic residues" evidence="9">
    <location>
        <begin position="30"/>
        <end position="44"/>
    </location>
</feature>
<evidence type="ECO:0000256" key="5">
    <source>
        <dbReference type="ARBA" id="ARBA00022833"/>
    </source>
</evidence>
<dbReference type="AlphaFoldDB" id="A0A2U3E5D3"/>
<feature type="region of interest" description="Disordered" evidence="9">
    <location>
        <begin position="1"/>
        <end position="128"/>
    </location>
</feature>
<keyword evidence="7" id="KW-0689">Ribosomal protein</keyword>
<dbReference type="Gene3D" id="4.10.830.10">
    <property type="entry name" value="30s Ribosomal Protein S14, Chain N"/>
    <property type="match status" value="1"/>
</dbReference>
<dbReference type="InterPro" id="IPR043140">
    <property type="entry name" value="Ribosomal_uS14_sf"/>
</dbReference>
<keyword evidence="4" id="KW-0699">rRNA-binding</keyword>
<proteinExistence type="inferred from homology"/>
<keyword evidence="3" id="KW-0479">Metal-binding</keyword>
<dbReference type="Pfam" id="PF00253">
    <property type="entry name" value="Ribosomal_S14"/>
    <property type="match status" value="1"/>
</dbReference>
<evidence type="ECO:0000313" key="10">
    <source>
        <dbReference type="EMBL" id="PWI69696.1"/>
    </source>
</evidence>
<protein>
    <recommendedName>
        <fullName evidence="12">40S ribosomal protein S29</fullName>
    </recommendedName>
</protein>
<dbReference type="PANTHER" id="PTHR12010:SF2">
    <property type="entry name" value="40S RIBOSOMAL PROTEIN S29"/>
    <property type="match status" value="1"/>
</dbReference>
<sequence length="223" mass="24730">MPVGNDELSGVTSCQGPNQPHASFALPSRLLHDKARTKRAARDDKRHRHSRMPLKQPPCPGQALGQGLSSHVTRDHQHGGALAGHTGWGCQPSNRLAGRREKFTQNLPPANSRIPPRNPPNPPARRHPAFGQLTTQSTTIMSHESVWNSRPRTYGKGSRSCRVCKHKAGLIRKYDLNLCRQCFREKSKDIGFNKVSKEMPASGSHAPNVDDQRRDTPTDLRAP</sequence>
<reference evidence="10 11" key="1">
    <citation type="journal article" date="2016" name="Front. Microbiol.">
        <title>Genome and transcriptome sequences reveal the specific parasitism of the nematophagous Purpureocillium lilacinum 36-1.</title>
        <authorList>
            <person name="Xie J."/>
            <person name="Li S."/>
            <person name="Mo C."/>
            <person name="Xiao X."/>
            <person name="Peng D."/>
            <person name="Wang G."/>
            <person name="Xiao Y."/>
        </authorList>
    </citation>
    <scope>NUCLEOTIDE SEQUENCE [LARGE SCALE GENOMIC DNA]</scope>
    <source>
        <strain evidence="10 11">36-1</strain>
    </source>
</reference>
<dbReference type="PANTHER" id="PTHR12010">
    <property type="entry name" value="40S RIBOSOMAL PROTEIN S29"/>
    <property type="match status" value="1"/>
</dbReference>
<dbReference type="GO" id="GO:0002181">
    <property type="term" value="P:cytoplasmic translation"/>
    <property type="evidence" value="ECO:0007669"/>
    <property type="project" value="TreeGrafter"/>
</dbReference>
<dbReference type="HAMAP" id="MF_01364_A">
    <property type="entry name" value="Ribosomal_uS14_2_A"/>
    <property type="match status" value="1"/>
</dbReference>
<evidence type="ECO:0000256" key="8">
    <source>
        <dbReference type="ARBA" id="ARBA00023274"/>
    </source>
</evidence>
<accession>A0A2U3E5D3</accession>
<keyword evidence="6" id="KW-0694">RNA-binding</keyword>
<evidence type="ECO:0008006" key="12">
    <source>
        <dbReference type="Google" id="ProtNLM"/>
    </source>
</evidence>
<evidence type="ECO:0000256" key="2">
    <source>
        <dbReference type="ARBA" id="ARBA00009083"/>
    </source>
</evidence>
<feature type="region of interest" description="Disordered" evidence="9">
    <location>
        <begin position="190"/>
        <end position="223"/>
    </location>
</feature>
<dbReference type="NCBIfam" id="NF004424">
    <property type="entry name" value="PRK05766.1"/>
    <property type="match status" value="1"/>
</dbReference>
<dbReference type="InterPro" id="IPR018271">
    <property type="entry name" value="Ribosomal_uS14_CS"/>
</dbReference>
<evidence type="ECO:0000256" key="3">
    <source>
        <dbReference type="ARBA" id="ARBA00022723"/>
    </source>
</evidence>
<comment type="similarity">
    <text evidence="2">Belongs to the universal ribosomal protein uS14 family.</text>
</comment>
<dbReference type="FunFam" id="4.10.830.10:FF:000002">
    <property type="entry name" value="40S ribosomal protein S29"/>
    <property type="match status" value="1"/>
</dbReference>